<keyword evidence="4 6" id="KW-0805">Transcription regulation</keyword>
<protein>
    <recommendedName>
        <fullName evidence="6">Transcription antitermination protein NusB</fullName>
    </recommendedName>
    <alternativeName>
        <fullName evidence="6">Antitermination factor NusB</fullName>
    </alternativeName>
</protein>
<dbReference type="GO" id="GO:0031564">
    <property type="term" value="P:transcription antitermination"/>
    <property type="evidence" value="ECO:0007669"/>
    <property type="project" value="UniProtKB-KW"/>
</dbReference>
<evidence type="ECO:0000256" key="5">
    <source>
        <dbReference type="ARBA" id="ARBA00023163"/>
    </source>
</evidence>
<dbReference type="Gene3D" id="1.10.940.10">
    <property type="entry name" value="NusB-like"/>
    <property type="match status" value="1"/>
</dbReference>
<organism evidence="7 8">
    <name type="scientific">Helicobacter heilmannii</name>
    <dbReference type="NCBI Taxonomy" id="35817"/>
    <lineage>
        <taxon>Bacteria</taxon>
        <taxon>Pseudomonadati</taxon>
        <taxon>Campylobacterota</taxon>
        <taxon>Epsilonproteobacteria</taxon>
        <taxon>Campylobacterales</taxon>
        <taxon>Helicobacteraceae</taxon>
        <taxon>Helicobacter</taxon>
    </lineage>
</organism>
<gene>
    <name evidence="6" type="primary">nusB</name>
    <name evidence="7" type="ORF">HHE01_08540</name>
</gene>
<evidence type="ECO:0000256" key="6">
    <source>
        <dbReference type="HAMAP-Rule" id="MF_00073"/>
    </source>
</evidence>
<dbReference type="NCBIfam" id="TIGR01951">
    <property type="entry name" value="nusB"/>
    <property type="match status" value="1"/>
</dbReference>
<keyword evidence="8" id="KW-1185">Reference proteome</keyword>
<accession>A0A0K2Y9H4</accession>
<dbReference type="GeneID" id="76196328"/>
<dbReference type="GO" id="GO:0006353">
    <property type="term" value="P:DNA-templated transcription termination"/>
    <property type="evidence" value="ECO:0007669"/>
    <property type="project" value="UniProtKB-UniRule"/>
</dbReference>
<dbReference type="Pfam" id="PF01029">
    <property type="entry name" value="NusB"/>
    <property type="match status" value="1"/>
</dbReference>
<evidence type="ECO:0000256" key="1">
    <source>
        <dbReference type="ARBA" id="ARBA00005952"/>
    </source>
</evidence>
<evidence type="ECO:0000256" key="3">
    <source>
        <dbReference type="ARBA" id="ARBA00022884"/>
    </source>
</evidence>
<dbReference type="SUPFAM" id="SSF48013">
    <property type="entry name" value="NusB-like"/>
    <property type="match status" value="1"/>
</dbReference>
<dbReference type="InterPro" id="IPR011605">
    <property type="entry name" value="NusB_fam"/>
</dbReference>
<dbReference type="InterPro" id="IPR006027">
    <property type="entry name" value="NusB_RsmB_TIM44"/>
</dbReference>
<evidence type="ECO:0000256" key="2">
    <source>
        <dbReference type="ARBA" id="ARBA00022814"/>
    </source>
</evidence>
<sequence>MATRSQAREAVAGMLYAFDSGNTEIFKAAPTLLEEKKIRNAQQCFALELLGGVLERMHALDAALQPLLKDWDLKRIGRMERAILRLGAFEILYTKTKPAVVINEAIELAKAYGEDNAPRLVNAVLDHLAKHAR</sequence>
<proteinExistence type="inferred from homology"/>
<dbReference type="AlphaFoldDB" id="A0A0K2Y9H4"/>
<dbReference type="EMBL" id="CDMK01000001">
    <property type="protein sequence ID" value="CRI33650.1"/>
    <property type="molecule type" value="Genomic_DNA"/>
</dbReference>
<name>A0A0K2Y9H4_HELHE</name>
<evidence type="ECO:0000313" key="7">
    <source>
        <dbReference type="EMBL" id="CRI33650.1"/>
    </source>
</evidence>
<comment type="function">
    <text evidence="6">Involved in transcription antitermination. Required for transcription of ribosomal RNA (rRNA) genes. Binds specifically to the boxA antiterminator sequence of the ribosomal RNA (rrn) operons.</text>
</comment>
<dbReference type="GO" id="GO:0003723">
    <property type="term" value="F:RNA binding"/>
    <property type="evidence" value="ECO:0007669"/>
    <property type="project" value="UniProtKB-UniRule"/>
</dbReference>
<dbReference type="OrthoDB" id="9797817at2"/>
<comment type="similarity">
    <text evidence="1 6">Belongs to the NusB family.</text>
</comment>
<keyword evidence="3 6" id="KW-0694">RNA-binding</keyword>
<evidence type="ECO:0000313" key="8">
    <source>
        <dbReference type="Proteomes" id="UP000046090"/>
    </source>
</evidence>
<evidence type="ECO:0000256" key="4">
    <source>
        <dbReference type="ARBA" id="ARBA00023015"/>
    </source>
</evidence>
<dbReference type="PANTHER" id="PTHR11078">
    <property type="entry name" value="N UTILIZATION SUBSTANCE PROTEIN B-RELATED"/>
    <property type="match status" value="1"/>
</dbReference>
<keyword evidence="2 6" id="KW-0889">Transcription antitermination</keyword>
<dbReference type="GO" id="GO:0005829">
    <property type="term" value="C:cytosol"/>
    <property type="evidence" value="ECO:0007669"/>
    <property type="project" value="TreeGrafter"/>
</dbReference>
<dbReference type="InterPro" id="IPR035926">
    <property type="entry name" value="NusB-like_sf"/>
</dbReference>
<dbReference type="PANTHER" id="PTHR11078:SF3">
    <property type="entry name" value="ANTITERMINATION NUSB DOMAIN-CONTAINING PROTEIN"/>
    <property type="match status" value="1"/>
</dbReference>
<dbReference type="HAMAP" id="MF_00073">
    <property type="entry name" value="NusB"/>
    <property type="match status" value="1"/>
</dbReference>
<dbReference type="RefSeq" id="WP_015107508.1">
    <property type="nucleotide sequence ID" value="NZ_AP026684.1"/>
</dbReference>
<reference evidence="8" key="1">
    <citation type="submission" date="2014-12" db="EMBL/GenBank/DDBJ databases">
        <authorList>
            <person name="Smet A."/>
        </authorList>
    </citation>
    <scope>NUCLEOTIDE SEQUENCE [LARGE SCALE GENOMIC DNA]</scope>
</reference>
<dbReference type="STRING" id="1216962.BN341_18000"/>
<keyword evidence="5 6" id="KW-0804">Transcription</keyword>
<dbReference type="Proteomes" id="UP000046090">
    <property type="component" value="Unassembled WGS sequence"/>
</dbReference>